<sequence>MEKTRFAELLKALEDGDVNKLQIFLVDSEGIDTQDEDGNTLLHHAARLNSEGGVAMLIDANPFIRNNEGKTPFNIAYENDNAYIAKMIDSVRDRWQEKHGKYEEKEEMEVPFFLTDTKDSILKQFQEQNISDESLLDTESGNGQVVLYSVLNAWKFDFINEKMPPVVEILIDKAGDVEAVIEGFDSYMEQWENEIWDEPAVYAENEDGEDDYRYETDPDEWIREIMPIEEWEELKEQMRAYATKK</sequence>
<dbReference type="EMBL" id="JRMQ02000005">
    <property type="protein sequence ID" value="TLE01925.1"/>
    <property type="molecule type" value="Genomic_DNA"/>
</dbReference>
<dbReference type="Gene3D" id="1.25.40.20">
    <property type="entry name" value="Ankyrin repeat-containing domain"/>
    <property type="match status" value="1"/>
</dbReference>
<proteinExistence type="predicted"/>
<keyword evidence="2" id="KW-1185">Reference proteome</keyword>
<protein>
    <submittedName>
        <fullName evidence="1">Ankyrin repeat domain-containing protein</fullName>
    </submittedName>
</protein>
<organism evidence="1 2">
    <name type="scientific">Helicobacter japonicus</name>
    <dbReference type="NCBI Taxonomy" id="425400"/>
    <lineage>
        <taxon>Bacteria</taxon>
        <taxon>Pseudomonadati</taxon>
        <taxon>Campylobacterota</taxon>
        <taxon>Epsilonproteobacteria</taxon>
        <taxon>Campylobacterales</taxon>
        <taxon>Helicobacteraceae</taxon>
        <taxon>Helicobacter</taxon>
    </lineage>
</organism>
<dbReference type="STRING" id="425400.LS65_09020"/>
<name>A0A4U8TQ05_9HELI</name>
<comment type="caution">
    <text evidence="1">The sequence shown here is derived from an EMBL/GenBank/DDBJ whole genome shotgun (WGS) entry which is preliminary data.</text>
</comment>
<evidence type="ECO:0000313" key="1">
    <source>
        <dbReference type="EMBL" id="TLE01925.1"/>
    </source>
</evidence>
<dbReference type="SUPFAM" id="SSF48403">
    <property type="entry name" value="Ankyrin repeat"/>
    <property type="match status" value="1"/>
</dbReference>
<reference evidence="1 2" key="1">
    <citation type="journal article" date="2014" name="Genome Announc.">
        <title>Draft genome sequences of eight enterohepatic helicobacter species isolated from both laboratory and wild rodents.</title>
        <authorList>
            <person name="Sheh A."/>
            <person name="Shen Z."/>
            <person name="Fox J.G."/>
        </authorList>
    </citation>
    <scope>NUCLEOTIDE SEQUENCE [LARGE SCALE GENOMIC DNA]</scope>
    <source>
        <strain evidence="1 2">MIT 01-6451</strain>
    </source>
</reference>
<dbReference type="InterPro" id="IPR036770">
    <property type="entry name" value="Ankyrin_rpt-contain_sf"/>
</dbReference>
<accession>A0A4U8TQ05</accession>
<dbReference type="Pfam" id="PF12796">
    <property type="entry name" value="Ank_2"/>
    <property type="match status" value="1"/>
</dbReference>
<evidence type="ECO:0000313" key="2">
    <source>
        <dbReference type="Proteomes" id="UP000029707"/>
    </source>
</evidence>
<dbReference type="InterPro" id="IPR002110">
    <property type="entry name" value="Ankyrin_rpt"/>
</dbReference>
<dbReference type="AlphaFoldDB" id="A0A4U8TQ05"/>
<gene>
    <name evidence="1" type="ORF">LS65_005020</name>
</gene>
<dbReference type="OrthoDB" id="5321366at2"/>
<dbReference type="RefSeq" id="WP_034363553.1">
    <property type="nucleotide sequence ID" value="NZ_CAJUDB010000003.1"/>
</dbReference>
<dbReference type="Proteomes" id="UP000029707">
    <property type="component" value="Unassembled WGS sequence"/>
</dbReference>